<dbReference type="PANTHER" id="PTHR43318">
    <property type="entry name" value="UDP-N-ACETYLGLUCOSAMINE 4,6-DEHYDRATASE"/>
    <property type="match status" value="1"/>
</dbReference>
<dbReference type="Pfam" id="PF02719">
    <property type="entry name" value="Polysacc_synt_2"/>
    <property type="match status" value="1"/>
</dbReference>
<proteinExistence type="inferred from homology"/>
<dbReference type="CDD" id="cd05237">
    <property type="entry name" value="UDP_invert_4-6DH_SDR_e"/>
    <property type="match status" value="1"/>
</dbReference>
<evidence type="ECO:0000256" key="1">
    <source>
        <dbReference type="ARBA" id="ARBA00007430"/>
    </source>
</evidence>
<accession>A0ABY6Z4C9</accession>
<dbReference type="Gene3D" id="3.40.50.720">
    <property type="entry name" value="NAD(P)-binding Rossmann-like Domain"/>
    <property type="match status" value="1"/>
</dbReference>
<dbReference type="InterPro" id="IPR003869">
    <property type="entry name" value="Polysac_CapD-like"/>
</dbReference>
<name>A0ABY6Z4C9_9BACL</name>
<dbReference type="SUPFAM" id="SSF51735">
    <property type="entry name" value="NAD(P)-binding Rossmann-fold domains"/>
    <property type="match status" value="1"/>
</dbReference>
<protein>
    <submittedName>
        <fullName evidence="3">Polysaccharide biosynthesis protein</fullName>
    </submittedName>
</protein>
<feature type="domain" description="Polysaccharide biosynthesis protein CapD-like" evidence="2">
    <location>
        <begin position="9"/>
        <end position="276"/>
    </location>
</feature>
<sequence>MFNDSVAAVTGGTGTWGSELVRQLLSEGTKKVVVLSRNETSQVEMRRAFDDPRLNFCICDIRDKKAVASALVGVDYVFHLAALKHVHICEEHPLEALKTNVIGTQNVIEAAIENGVKKVINASTDKAVDPTNFYGMTKAVAEKLMVYANLLDLGTKFINVRSGNILGSNGSVLNLFLKDIYERNQVSITDRRMTRFFLTKEESAKLVLKAAMIGNGGEIFVMNLPACRIIDLAEVLIEESGKTNVNIVECGVRPGEKLDEKLISSQEVQKTFIYDKDCLVVLPDIPGLRQHYSKCVPVKRRTYSSGESSMTKTEIKQMLVDGGFLKG</sequence>
<evidence type="ECO:0000259" key="2">
    <source>
        <dbReference type="Pfam" id="PF02719"/>
    </source>
</evidence>
<dbReference type="RefSeq" id="WP_268045016.1">
    <property type="nucleotide sequence ID" value="NZ_CP104064.1"/>
</dbReference>
<dbReference type="PANTHER" id="PTHR43318:SF2">
    <property type="entry name" value="UDP-N-ACETYLGLUCOSAMINE 4,6-DEHYDRATASE (INVERTING)"/>
    <property type="match status" value="1"/>
</dbReference>
<evidence type="ECO:0000313" key="4">
    <source>
        <dbReference type="Proteomes" id="UP001164803"/>
    </source>
</evidence>
<gene>
    <name evidence="3" type="ORF">NZD86_03010</name>
</gene>
<evidence type="ECO:0000313" key="3">
    <source>
        <dbReference type="EMBL" id="WAH37522.1"/>
    </source>
</evidence>
<dbReference type="Proteomes" id="UP001164803">
    <property type="component" value="Chromosome"/>
</dbReference>
<dbReference type="InterPro" id="IPR051203">
    <property type="entry name" value="Polysaccharide_Synthase-Rel"/>
</dbReference>
<organism evidence="3 4">
    <name type="scientific">Alicyclobacillus dauci</name>
    <dbReference type="NCBI Taxonomy" id="1475485"/>
    <lineage>
        <taxon>Bacteria</taxon>
        <taxon>Bacillati</taxon>
        <taxon>Bacillota</taxon>
        <taxon>Bacilli</taxon>
        <taxon>Bacillales</taxon>
        <taxon>Alicyclobacillaceae</taxon>
        <taxon>Alicyclobacillus</taxon>
    </lineage>
</organism>
<dbReference type="EMBL" id="CP104064">
    <property type="protein sequence ID" value="WAH37522.1"/>
    <property type="molecule type" value="Genomic_DNA"/>
</dbReference>
<reference evidence="3" key="1">
    <citation type="submission" date="2022-08" db="EMBL/GenBank/DDBJ databases">
        <title>Alicyclobacillus dauci DSM2870, complete genome.</title>
        <authorList>
            <person name="Wang Q."/>
            <person name="Cai R."/>
            <person name="Wang Z."/>
        </authorList>
    </citation>
    <scope>NUCLEOTIDE SEQUENCE</scope>
    <source>
        <strain evidence="3">DSM 28700</strain>
    </source>
</reference>
<keyword evidence="4" id="KW-1185">Reference proteome</keyword>
<comment type="similarity">
    <text evidence="1">Belongs to the polysaccharide synthase family.</text>
</comment>
<dbReference type="InterPro" id="IPR036291">
    <property type="entry name" value="NAD(P)-bd_dom_sf"/>
</dbReference>